<evidence type="ECO:0000313" key="2">
    <source>
        <dbReference type="EMBL" id="KAK7494596.1"/>
    </source>
</evidence>
<evidence type="ECO:0000256" key="1">
    <source>
        <dbReference type="SAM" id="MobiDB-lite"/>
    </source>
</evidence>
<evidence type="ECO:0000313" key="3">
    <source>
        <dbReference type="Proteomes" id="UP001519460"/>
    </source>
</evidence>
<protein>
    <submittedName>
        <fullName evidence="2">Uncharacterized protein</fullName>
    </submittedName>
</protein>
<dbReference type="EMBL" id="JACVVK020000082">
    <property type="protein sequence ID" value="KAK7494596.1"/>
    <property type="molecule type" value="Genomic_DNA"/>
</dbReference>
<name>A0ABD0L5L7_9CAEN</name>
<organism evidence="2 3">
    <name type="scientific">Batillaria attramentaria</name>
    <dbReference type="NCBI Taxonomy" id="370345"/>
    <lineage>
        <taxon>Eukaryota</taxon>
        <taxon>Metazoa</taxon>
        <taxon>Spiralia</taxon>
        <taxon>Lophotrochozoa</taxon>
        <taxon>Mollusca</taxon>
        <taxon>Gastropoda</taxon>
        <taxon>Caenogastropoda</taxon>
        <taxon>Sorbeoconcha</taxon>
        <taxon>Cerithioidea</taxon>
        <taxon>Batillariidae</taxon>
        <taxon>Batillaria</taxon>
    </lineage>
</organism>
<sequence>MTFQFDLKSQEAVNTNTKRSPLFKICDVIQPTQGSTSLQDISSAGIEGGIHGHRLRGGRRDEAEEVAGSSPSERLFHSVEEEDLVCCLFPTK</sequence>
<reference evidence="2 3" key="1">
    <citation type="journal article" date="2023" name="Sci. Data">
        <title>Genome assembly of the Korean intertidal mud-creeper Batillaria attramentaria.</title>
        <authorList>
            <person name="Patra A.K."/>
            <person name="Ho P.T."/>
            <person name="Jun S."/>
            <person name="Lee S.J."/>
            <person name="Kim Y."/>
            <person name="Won Y.J."/>
        </authorList>
    </citation>
    <scope>NUCLEOTIDE SEQUENCE [LARGE SCALE GENOMIC DNA]</scope>
    <source>
        <strain evidence="2">Wonlab-2016</strain>
    </source>
</reference>
<accession>A0ABD0L5L7</accession>
<gene>
    <name evidence="2" type="ORF">BaRGS_00014249</name>
</gene>
<proteinExistence type="predicted"/>
<keyword evidence="3" id="KW-1185">Reference proteome</keyword>
<dbReference type="AlphaFoldDB" id="A0ABD0L5L7"/>
<dbReference type="Proteomes" id="UP001519460">
    <property type="component" value="Unassembled WGS sequence"/>
</dbReference>
<feature type="region of interest" description="Disordered" evidence="1">
    <location>
        <begin position="49"/>
        <end position="74"/>
    </location>
</feature>
<comment type="caution">
    <text evidence="2">The sequence shown here is derived from an EMBL/GenBank/DDBJ whole genome shotgun (WGS) entry which is preliminary data.</text>
</comment>